<dbReference type="KEGG" id="scm:SCHCO_02750651"/>
<dbReference type="Proteomes" id="UP000007431">
    <property type="component" value="Unassembled WGS sequence"/>
</dbReference>
<dbReference type="HOGENOM" id="CLU_471854_0_0_1"/>
<dbReference type="OrthoDB" id="10367596at2759"/>
<feature type="compositionally biased region" description="Pro residues" evidence="1">
    <location>
        <begin position="522"/>
        <end position="531"/>
    </location>
</feature>
<feature type="compositionally biased region" description="Acidic residues" evidence="1">
    <location>
        <begin position="507"/>
        <end position="520"/>
    </location>
</feature>
<keyword evidence="3" id="KW-1185">Reference proteome</keyword>
<accession>D8QB36</accession>
<gene>
    <name evidence="2" type="ORF">SCHCODRAFT_257875</name>
</gene>
<evidence type="ECO:0000313" key="3">
    <source>
        <dbReference type="Proteomes" id="UP000007431"/>
    </source>
</evidence>
<dbReference type="AlphaFoldDB" id="D8QB36"/>
<proteinExistence type="predicted"/>
<feature type="region of interest" description="Disordered" evidence="1">
    <location>
        <begin position="173"/>
        <end position="228"/>
    </location>
</feature>
<reference evidence="2 3" key="1">
    <citation type="journal article" date="2010" name="Nat. Biotechnol.">
        <title>Genome sequence of the model mushroom Schizophyllum commune.</title>
        <authorList>
            <person name="Ohm R.A."/>
            <person name="de Jong J.F."/>
            <person name="Lugones L.G."/>
            <person name="Aerts A."/>
            <person name="Kothe E."/>
            <person name="Stajich J.E."/>
            <person name="de Vries R.P."/>
            <person name="Record E."/>
            <person name="Levasseur A."/>
            <person name="Baker S.E."/>
            <person name="Bartholomew K.A."/>
            <person name="Coutinho P.M."/>
            <person name="Erdmann S."/>
            <person name="Fowler T.J."/>
            <person name="Gathman A.C."/>
            <person name="Lombard V."/>
            <person name="Henrissat B."/>
            <person name="Knabe N."/>
            <person name="Kuees U."/>
            <person name="Lilly W.W."/>
            <person name="Lindquist E."/>
            <person name="Lucas S."/>
            <person name="Magnuson J.K."/>
            <person name="Piumi F."/>
            <person name="Raudaskoski M."/>
            <person name="Salamov A."/>
            <person name="Schmutz J."/>
            <person name="Schwarze F.W.M.R."/>
            <person name="vanKuyk P.A."/>
            <person name="Horton J.S."/>
            <person name="Grigoriev I.V."/>
            <person name="Woesten H.A.B."/>
        </authorList>
    </citation>
    <scope>NUCLEOTIDE SEQUENCE [LARGE SCALE GENOMIC DNA]</scope>
    <source>
        <strain evidence="3">H4-8 / FGSC 9210</strain>
    </source>
</reference>
<evidence type="ECO:0000256" key="1">
    <source>
        <dbReference type="SAM" id="MobiDB-lite"/>
    </source>
</evidence>
<feature type="region of interest" description="Disordered" evidence="1">
    <location>
        <begin position="399"/>
        <end position="450"/>
    </location>
</feature>
<dbReference type="RefSeq" id="XP_003029591.1">
    <property type="nucleotide sequence ID" value="XM_003029545.1"/>
</dbReference>
<dbReference type="VEuPathDB" id="FungiDB:SCHCODRAFT_02750651"/>
<feature type="compositionally biased region" description="Low complexity" evidence="1">
    <location>
        <begin position="475"/>
        <end position="506"/>
    </location>
</feature>
<sequence length="674" mass="73085">MSTLYHPADYVPAITNGAGEPAIVWVSKVVPDEGKVYVTQNPNRHALPTHAYTYHGVTLLELLDIEEPTDAARLKSAHLQLLTERVKTQLARKALFEHQAQVFEAILAHSCTNAKFVEAHSAHKYGGDTEFATFMNLSDPRKWGVDEMTEITDDVQYEIVFPEELEALFEKAAAADDAEATESPASTEDSDVESEPSSPASSEDAAEPSAPAEIPITEEPSSPTPSADEVALDLTSLDDDASDSEEAHIVLPITPPAPSTALVPYARGTKRAAPDDDLDLDLGDGCPRLAFDHMNPHKRRCTSPDSANASCGSDDELGASYDAEGEYEWVHKWSSESFSRPVCMRVRKGACHTFLFEEIHDGEGCGELPLFSRPRAARAGFPVASTSANVGNRGVRRMASEDDNIGPAPKRLAIDATDGNSHTDEVVDENASREARPRLVPVTGPCARPNILSAPRRLRSATNMLYQARSPPRPSTSSAVNTIIPTSTSAPSTSTASTITPTIEEPSSSDDEASSADDEPPSALPHTPPNFVPKDAVAEYLGTNAWLPSSIRRLVTPPHAPGHVNLGLDDPKSGRCSICGKTVTRGPSSLVRHVLRHITYEDSESWAADGRIHIWRCPCGWETLTQQGLERHHRTRGHSGGRQALFATDRVWVDRKPKPVGFAGQDLIWRPVIE</sequence>
<feature type="region of interest" description="Disordered" evidence="1">
    <location>
        <begin position="467"/>
        <end position="531"/>
    </location>
</feature>
<dbReference type="GeneID" id="9594340"/>
<name>D8QB36_SCHCM</name>
<organism evidence="3">
    <name type="scientific">Schizophyllum commune (strain H4-8 / FGSC 9210)</name>
    <name type="common">Split gill fungus</name>
    <dbReference type="NCBI Taxonomy" id="578458"/>
    <lineage>
        <taxon>Eukaryota</taxon>
        <taxon>Fungi</taxon>
        <taxon>Dikarya</taxon>
        <taxon>Basidiomycota</taxon>
        <taxon>Agaricomycotina</taxon>
        <taxon>Agaricomycetes</taxon>
        <taxon>Agaricomycetidae</taxon>
        <taxon>Agaricales</taxon>
        <taxon>Schizophyllaceae</taxon>
        <taxon>Schizophyllum</taxon>
    </lineage>
</organism>
<evidence type="ECO:0000313" key="2">
    <source>
        <dbReference type="EMBL" id="EFI94688.1"/>
    </source>
</evidence>
<dbReference type="InParanoid" id="D8QB36"/>
<feature type="compositionally biased region" description="Basic and acidic residues" evidence="1">
    <location>
        <begin position="421"/>
        <end position="437"/>
    </location>
</feature>
<feature type="compositionally biased region" description="Low complexity" evidence="1">
    <location>
        <begin position="195"/>
        <end position="228"/>
    </location>
</feature>
<protein>
    <submittedName>
        <fullName evidence="2">Uncharacterized protein</fullName>
    </submittedName>
</protein>
<dbReference type="EMBL" id="GL377309">
    <property type="protein sequence ID" value="EFI94688.1"/>
    <property type="molecule type" value="Genomic_DNA"/>
</dbReference>